<gene>
    <name evidence="3" type="ORF">FSZ31_08900</name>
</gene>
<keyword evidence="4" id="KW-1185">Reference proteome</keyword>
<comment type="caution">
    <text evidence="3">The sequence shown here is derived from an EMBL/GenBank/DDBJ whole genome shotgun (WGS) entry which is preliminary data.</text>
</comment>
<dbReference type="RefSeq" id="WP_147122999.1">
    <property type="nucleotide sequence ID" value="NZ_VOPY01000002.1"/>
</dbReference>
<dbReference type="InterPro" id="IPR003774">
    <property type="entry name" value="AlgH-like"/>
</dbReference>
<reference evidence="3 4" key="1">
    <citation type="submission" date="2019-08" db="EMBL/GenBank/DDBJ databases">
        <title>Sphingorhabdus soil sp. nov., isolated from arctic soil.</title>
        <authorList>
            <person name="Liu Y."/>
        </authorList>
    </citation>
    <scope>NUCLEOTIDE SEQUENCE [LARGE SCALE GENOMIC DNA]</scope>
    <source>
        <strain evidence="3 4">D-2Q-5-6</strain>
    </source>
</reference>
<comment type="similarity">
    <text evidence="1 2">Belongs to the UPF0301 (AlgH) family.</text>
</comment>
<accession>A0A5C6UB18</accession>
<name>A0A5C6UB18_9SPHN</name>
<dbReference type="OrthoDB" id="9807486at2"/>
<proteinExistence type="inferred from homology"/>
<protein>
    <recommendedName>
        <fullName evidence="2">UPF0301 protein FSZ31_08900</fullName>
    </recommendedName>
</protein>
<evidence type="ECO:0000256" key="1">
    <source>
        <dbReference type="ARBA" id="ARBA00009600"/>
    </source>
</evidence>
<dbReference type="PANTHER" id="PTHR30327">
    <property type="entry name" value="UNCHARACTERIZED PROTEIN YQGE"/>
    <property type="match status" value="1"/>
</dbReference>
<evidence type="ECO:0000313" key="3">
    <source>
        <dbReference type="EMBL" id="TXC69045.1"/>
    </source>
</evidence>
<dbReference type="GO" id="GO:0005829">
    <property type="term" value="C:cytosol"/>
    <property type="evidence" value="ECO:0007669"/>
    <property type="project" value="TreeGrafter"/>
</dbReference>
<dbReference type="AlphaFoldDB" id="A0A5C6UB18"/>
<dbReference type="Gene3D" id="3.40.1740.10">
    <property type="entry name" value="VC0467-like"/>
    <property type="match status" value="1"/>
</dbReference>
<dbReference type="Proteomes" id="UP000321129">
    <property type="component" value="Unassembled WGS sequence"/>
</dbReference>
<dbReference type="PANTHER" id="PTHR30327:SF1">
    <property type="entry name" value="UPF0301 PROTEIN YQGE"/>
    <property type="match status" value="1"/>
</dbReference>
<organism evidence="3 4">
    <name type="scientific">Flavisphingopyxis soli</name>
    <dbReference type="NCBI Taxonomy" id="2601267"/>
    <lineage>
        <taxon>Bacteria</taxon>
        <taxon>Pseudomonadati</taxon>
        <taxon>Pseudomonadota</taxon>
        <taxon>Alphaproteobacteria</taxon>
        <taxon>Sphingomonadales</taxon>
        <taxon>Sphingopyxidaceae</taxon>
        <taxon>Flavisphingopyxis</taxon>
    </lineage>
</organism>
<sequence length="186" mass="19777">MSALDQLAGHLLLALPTIGDPRFHHSVIAMCSHDEEGALGIDIGSPIEGMTVGDVFTQFDIATTQRFDQPVLFGGPVEPQRGFILHGDDWDTPGALKVAGLWSLSASIETLRAIAAGEGPRDWLLALGYAGWGAGQLEGEIAANAWHIGDYDERCFYREAPRDKWGASFAAQGIDADRISSAAGSA</sequence>
<dbReference type="SUPFAM" id="SSF143456">
    <property type="entry name" value="VC0467-like"/>
    <property type="match status" value="1"/>
</dbReference>
<evidence type="ECO:0000313" key="4">
    <source>
        <dbReference type="Proteomes" id="UP000321129"/>
    </source>
</evidence>
<dbReference type="HAMAP" id="MF_00758">
    <property type="entry name" value="UPF0301"/>
    <property type="match status" value="1"/>
</dbReference>
<evidence type="ECO:0000256" key="2">
    <source>
        <dbReference type="HAMAP-Rule" id="MF_00758"/>
    </source>
</evidence>
<dbReference type="EMBL" id="VOPY01000002">
    <property type="protein sequence ID" value="TXC69045.1"/>
    <property type="molecule type" value="Genomic_DNA"/>
</dbReference>
<dbReference type="Pfam" id="PF02622">
    <property type="entry name" value="DUF179"/>
    <property type="match status" value="1"/>
</dbReference>